<dbReference type="Gene3D" id="1.10.40.30">
    <property type="entry name" value="Fumarase/aspartase (C-terminal domain)"/>
    <property type="match status" value="1"/>
</dbReference>
<protein>
    <recommendedName>
        <fullName evidence="1">Adenylosuccinate lyase C-terminal domain-containing protein</fullName>
    </recommendedName>
</protein>
<dbReference type="Pfam" id="PF10397">
    <property type="entry name" value="ADSL_C"/>
    <property type="match status" value="1"/>
</dbReference>
<gene>
    <name evidence="2" type="ORF">METZ01_LOCUS438788</name>
</gene>
<name>A0A382YRU4_9ZZZZ</name>
<dbReference type="AlphaFoldDB" id="A0A382YRU4"/>
<dbReference type="SMART" id="SM00998">
    <property type="entry name" value="ADSL_C"/>
    <property type="match status" value="1"/>
</dbReference>
<organism evidence="2">
    <name type="scientific">marine metagenome</name>
    <dbReference type="NCBI Taxonomy" id="408172"/>
    <lineage>
        <taxon>unclassified sequences</taxon>
        <taxon>metagenomes</taxon>
        <taxon>ecological metagenomes</taxon>
    </lineage>
</organism>
<dbReference type="EMBL" id="UINC01178007">
    <property type="protein sequence ID" value="SVD85934.1"/>
    <property type="molecule type" value="Genomic_DNA"/>
</dbReference>
<dbReference type="InterPro" id="IPR019468">
    <property type="entry name" value="AdenyloSucc_lyase_C"/>
</dbReference>
<sequence length="63" mass="7576">RERSYKVVQKHSANARNKNISLLDSLKSDKKIYGYFDDTKLKKIFDLNYYTRKIGLIFNRVFN</sequence>
<proteinExistence type="predicted"/>
<feature type="non-terminal residue" evidence="2">
    <location>
        <position position="1"/>
    </location>
</feature>
<dbReference type="SUPFAM" id="SSF48557">
    <property type="entry name" value="L-aspartase-like"/>
    <property type="match status" value="1"/>
</dbReference>
<evidence type="ECO:0000313" key="2">
    <source>
        <dbReference type="EMBL" id="SVD85934.1"/>
    </source>
</evidence>
<dbReference type="InterPro" id="IPR008948">
    <property type="entry name" value="L-Aspartase-like"/>
</dbReference>
<accession>A0A382YRU4</accession>
<feature type="domain" description="Adenylosuccinate lyase C-terminal" evidence="1">
    <location>
        <begin position="1"/>
        <end position="62"/>
    </location>
</feature>
<evidence type="ECO:0000259" key="1">
    <source>
        <dbReference type="SMART" id="SM00998"/>
    </source>
</evidence>
<dbReference type="GO" id="GO:0003824">
    <property type="term" value="F:catalytic activity"/>
    <property type="evidence" value="ECO:0007669"/>
    <property type="project" value="InterPro"/>
</dbReference>
<reference evidence="2" key="1">
    <citation type="submission" date="2018-05" db="EMBL/GenBank/DDBJ databases">
        <authorList>
            <person name="Lanie J.A."/>
            <person name="Ng W.-L."/>
            <person name="Kazmierczak K.M."/>
            <person name="Andrzejewski T.M."/>
            <person name="Davidsen T.M."/>
            <person name="Wayne K.J."/>
            <person name="Tettelin H."/>
            <person name="Glass J.I."/>
            <person name="Rusch D."/>
            <person name="Podicherti R."/>
            <person name="Tsui H.-C.T."/>
            <person name="Winkler M.E."/>
        </authorList>
    </citation>
    <scope>NUCLEOTIDE SEQUENCE</scope>
</reference>